<feature type="compositionally biased region" description="Basic and acidic residues" evidence="5">
    <location>
        <begin position="281"/>
        <end position="290"/>
    </location>
</feature>
<feature type="domain" description="Integrator complex subunit 14 C-terminal" evidence="8">
    <location>
        <begin position="402"/>
        <end position="504"/>
    </location>
</feature>
<dbReference type="Pfam" id="PF20504">
    <property type="entry name" value="IntS14_C"/>
    <property type="match status" value="1"/>
</dbReference>
<dbReference type="PANTHER" id="PTHR13532:SF3">
    <property type="entry name" value="INTEGRATOR COMPLEX SUBUNIT 14"/>
    <property type="match status" value="1"/>
</dbReference>
<dbReference type="GO" id="GO:0005634">
    <property type="term" value="C:nucleus"/>
    <property type="evidence" value="ECO:0007669"/>
    <property type="project" value="UniProtKB-SubCell"/>
</dbReference>
<gene>
    <name evidence="9" type="ORF">BaRGS_00007176</name>
</gene>
<dbReference type="InterPro" id="IPR036465">
    <property type="entry name" value="vWFA_dom_sf"/>
</dbReference>
<feature type="compositionally biased region" description="Acidic residues" evidence="5">
    <location>
        <begin position="291"/>
        <end position="300"/>
    </location>
</feature>
<comment type="subcellular location">
    <subcellularLocation>
        <location evidence="1">Nucleus</location>
    </subcellularLocation>
</comment>
<evidence type="ECO:0000259" key="6">
    <source>
        <dbReference type="Pfam" id="PF13519"/>
    </source>
</evidence>
<keyword evidence="3" id="KW-0539">Nucleus</keyword>
<name>A0ABD0LQH1_9CAEN</name>
<dbReference type="Proteomes" id="UP001519460">
    <property type="component" value="Unassembled WGS sequence"/>
</dbReference>
<dbReference type="InterPro" id="IPR046471">
    <property type="entry name" value="IntS14_C"/>
</dbReference>
<evidence type="ECO:0000313" key="10">
    <source>
        <dbReference type="Proteomes" id="UP001519460"/>
    </source>
</evidence>
<evidence type="ECO:0000259" key="7">
    <source>
        <dbReference type="Pfam" id="PF19435"/>
    </source>
</evidence>
<dbReference type="PANTHER" id="PTHR13532">
    <property type="match status" value="1"/>
</dbReference>
<dbReference type="AlphaFoldDB" id="A0ABD0LQH1"/>
<feature type="domain" description="Integrator complex subunit 14 beta-barrel" evidence="7">
    <location>
        <begin position="211"/>
        <end position="355"/>
    </location>
</feature>
<dbReference type="Pfam" id="PF19435">
    <property type="entry name" value="IntS14_b-barrel"/>
    <property type="match status" value="1"/>
</dbReference>
<dbReference type="Pfam" id="PF13519">
    <property type="entry name" value="VWA_2"/>
    <property type="match status" value="1"/>
</dbReference>
<comment type="caution">
    <text evidence="9">The sequence shown here is derived from an EMBL/GenBank/DDBJ whole genome shotgun (WGS) entry which is preliminary data.</text>
</comment>
<evidence type="ECO:0000259" key="8">
    <source>
        <dbReference type="Pfam" id="PF20504"/>
    </source>
</evidence>
<dbReference type="Gene3D" id="3.40.50.410">
    <property type="entry name" value="von Willebrand factor, type A domain"/>
    <property type="match status" value="1"/>
</dbReference>
<dbReference type="InterPro" id="IPR045814">
    <property type="entry name" value="IntS14_b-barrel"/>
</dbReference>
<dbReference type="InterPro" id="IPR039841">
    <property type="entry name" value="INTS14"/>
</dbReference>
<accession>A0ABD0LQH1</accession>
<evidence type="ECO:0000256" key="1">
    <source>
        <dbReference type="ARBA" id="ARBA00004123"/>
    </source>
</evidence>
<evidence type="ECO:0000256" key="5">
    <source>
        <dbReference type="SAM" id="MobiDB-lite"/>
    </source>
</evidence>
<keyword evidence="10" id="KW-1185">Reference proteome</keyword>
<evidence type="ECO:0000256" key="2">
    <source>
        <dbReference type="ARBA" id="ARBA00016816"/>
    </source>
</evidence>
<protein>
    <recommendedName>
        <fullName evidence="2">Integrator complex subunit 14</fullName>
    </recommendedName>
</protein>
<comment type="similarity">
    <text evidence="4">Belongs to the Integrator subunit 14 family.</text>
</comment>
<proteinExistence type="inferred from homology"/>
<evidence type="ECO:0000256" key="3">
    <source>
        <dbReference type="ARBA" id="ARBA00023242"/>
    </source>
</evidence>
<reference evidence="9 10" key="1">
    <citation type="journal article" date="2023" name="Sci. Data">
        <title>Genome assembly of the Korean intertidal mud-creeper Batillaria attramentaria.</title>
        <authorList>
            <person name="Patra A.K."/>
            <person name="Ho P.T."/>
            <person name="Jun S."/>
            <person name="Lee S.J."/>
            <person name="Kim Y."/>
            <person name="Won Y.J."/>
        </authorList>
    </citation>
    <scope>NUCLEOTIDE SEQUENCE [LARGE SCALE GENOMIC DNA]</scope>
    <source>
        <strain evidence="9">Wonlab-2016</strain>
    </source>
</reference>
<feature type="region of interest" description="Disordered" evidence="5">
    <location>
        <begin position="281"/>
        <end position="306"/>
    </location>
</feature>
<dbReference type="InterPro" id="IPR002035">
    <property type="entry name" value="VWF_A"/>
</dbReference>
<organism evidence="9 10">
    <name type="scientific">Batillaria attramentaria</name>
    <dbReference type="NCBI Taxonomy" id="370345"/>
    <lineage>
        <taxon>Eukaryota</taxon>
        <taxon>Metazoa</taxon>
        <taxon>Spiralia</taxon>
        <taxon>Lophotrochozoa</taxon>
        <taxon>Mollusca</taxon>
        <taxon>Gastropoda</taxon>
        <taxon>Caenogastropoda</taxon>
        <taxon>Sorbeoconcha</taxon>
        <taxon>Cerithioidea</taxon>
        <taxon>Batillariidae</taxon>
        <taxon>Batillaria</taxon>
    </lineage>
</organism>
<dbReference type="EMBL" id="JACVVK020000030">
    <property type="protein sequence ID" value="KAK7501745.1"/>
    <property type="molecule type" value="Genomic_DNA"/>
</dbReference>
<dbReference type="SUPFAM" id="SSF53300">
    <property type="entry name" value="vWA-like"/>
    <property type="match status" value="1"/>
</dbReference>
<sequence>MPTIIALDVSLSMSRPVPMSDSSEEYQRRHLAVHGINTLLDFISVNARMEFTSLVSFSYLWERTVSFTRDCDAIKAALNKVELYNKTCVETALAGISTVVTEEWGNAASCQVILVTDGSTGMGIGSLRNSLQTRTQRDSADAPFPLPFTFPSKLHVVCVSNPGDADLKAALPMYQQLIEINGQGGEVHLPDGPLSFKSVQEMFQKFAEKTYTPFQATLQCGNFKCPVQLHPRPETYERELDFEYVHREMSDKLEVAGFLEIAEVASPPTVSRHLVLPISTRERSAKTDADKDGEEEEDSTEDGKTPSFAVLLHGSLKVESMVAITRIGEDWYGMLYSWADSKKKSNLMLSVFEPGVDILPWLGNLNNLCPAGMLEPTPGVVTPPSPFPVRPAEKRSYAQSCVVWIKESGLQSDMQKVLRHARKLPDKQQQFYKEMNRIRRAALSFGFHELLEAMAAMLERECTLLPGTAHPSAALQLTHAANALRAPSALDIVHTIMPLQTNFSAGDR</sequence>
<evidence type="ECO:0000313" key="9">
    <source>
        <dbReference type="EMBL" id="KAK7501745.1"/>
    </source>
</evidence>
<evidence type="ECO:0000256" key="4">
    <source>
        <dbReference type="ARBA" id="ARBA00061449"/>
    </source>
</evidence>
<feature type="domain" description="VWFA" evidence="6">
    <location>
        <begin position="3"/>
        <end position="118"/>
    </location>
</feature>